<reference evidence="1 2" key="1">
    <citation type="submission" date="2017-09" db="EMBL/GenBank/DDBJ databases">
        <title>Depth-based differentiation of microbial function through sediment-hosted aquifers and enrichment of novel symbionts in the deep terrestrial subsurface.</title>
        <authorList>
            <person name="Probst A.J."/>
            <person name="Ladd B."/>
            <person name="Jarett J.K."/>
            <person name="Geller-Mcgrath D.E."/>
            <person name="Sieber C.M."/>
            <person name="Emerson J.B."/>
            <person name="Anantharaman K."/>
            <person name="Thomas B.C."/>
            <person name="Malmstrom R."/>
            <person name="Stieglmeier M."/>
            <person name="Klingl A."/>
            <person name="Woyke T."/>
            <person name="Ryan C.M."/>
            <person name="Banfield J.F."/>
        </authorList>
    </citation>
    <scope>NUCLEOTIDE SEQUENCE [LARGE SCALE GENOMIC DNA]</scope>
    <source>
        <strain evidence="1">CG10_big_fil_rev_8_21_14_0_10_37_15</strain>
    </source>
</reference>
<evidence type="ECO:0000313" key="2">
    <source>
        <dbReference type="Proteomes" id="UP000230208"/>
    </source>
</evidence>
<accession>A0A2H0R726</accession>
<dbReference type="Proteomes" id="UP000230208">
    <property type="component" value="Unassembled WGS sequence"/>
</dbReference>
<organism evidence="1 2">
    <name type="scientific">Candidatus Yanofskybacteria bacterium CG10_big_fil_rev_8_21_14_0_10_37_15</name>
    <dbReference type="NCBI Taxonomy" id="1975097"/>
    <lineage>
        <taxon>Bacteria</taxon>
        <taxon>Candidatus Yanofskyibacteriota</taxon>
    </lineage>
</organism>
<sequence length="552" mass="63680">MILSKKHFKKLLFSGVLLASFFIAVPGVLADSIGDVRNFFVNSKFDEFSRDAMSATLRHVSDRAYFYVDDRYWIGLNQFEKNILMTNILESAARFDNVIYLKETEFFGSEPNPGVDGDSKITILFESLKRGNGGYFETGNLYRKESVSRSNEREMFSVSADFVGDSGKIFLAHEFQHLISFNQKEVLKNTSDDIWMNELRSEYAITLVGYNDVFDGSNLDRRLEYFLSDPSDSLTEWPNNPLDYAHVAMFGEYIAEQFGPEIISETIRSNFNGIGSVDQYFRSKNIQENFSNVFGKWLAANYLNNVDFDSRFGYRREGLQKFRVSPKQYVLPYPGSYELEYDLKPWEGSWHQLNFYYFPPDKAIKIDFNSEIGFNLWYVDNEGNFGSLSDGAKILNKEGRLTSVVLIPVNESKITGFTENEALLRFSAKIDFVDAPILKNGDLIKRPHEKEIYVIEGKYKRYLRSEVIALYGHLDPANVIELDNDAFNSFITANYVRNIDQEMVYAIWPDGTKHWLNVTPQQWDASGRDWNAIFIINDLELNAYKNGPDITR</sequence>
<gene>
    <name evidence="1" type="ORF">COV30_01425</name>
</gene>
<name>A0A2H0R726_9BACT</name>
<dbReference type="EMBL" id="PCXP01000019">
    <property type="protein sequence ID" value="PIR41834.1"/>
    <property type="molecule type" value="Genomic_DNA"/>
</dbReference>
<proteinExistence type="predicted"/>
<evidence type="ECO:0000313" key="1">
    <source>
        <dbReference type="EMBL" id="PIR41834.1"/>
    </source>
</evidence>
<protein>
    <submittedName>
        <fullName evidence="1">Uncharacterized protein</fullName>
    </submittedName>
</protein>
<comment type="caution">
    <text evidence="1">The sequence shown here is derived from an EMBL/GenBank/DDBJ whole genome shotgun (WGS) entry which is preliminary data.</text>
</comment>
<dbReference type="AlphaFoldDB" id="A0A2H0R726"/>